<sequence>MVLMVFLLESSICGFPQPHRIQIHPLCHHPRKMYLRRLPQTRLDHPVSSAMEKKEYPIDPSLPDIKNSIYATDEFRMFSFKVRPCSRDYSHDRFECPFVHQDENARKRDPRKYHYSCVPCPDFRKEACRRGDLCEYTHGIFECWLHPAQYRTRLCKDGTGCMQ</sequence>
<protein>
    <recommendedName>
        <fullName evidence="6">C3H1-type domain-containing protein</fullName>
    </recommendedName>
</protein>
<dbReference type="InterPro" id="IPR045234">
    <property type="entry name" value="Unkempt-like"/>
</dbReference>
<evidence type="ECO:0000259" key="6">
    <source>
        <dbReference type="PROSITE" id="PS50103"/>
    </source>
</evidence>
<feature type="zinc finger region" description="C3H1-type" evidence="5">
    <location>
        <begin position="119"/>
        <end position="141"/>
    </location>
</feature>
<feature type="domain" description="C3H1-type" evidence="6">
    <location>
        <begin position="119"/>
        <end position="141"/>
    </location>
</feature>
<comment type="caution">
    <text evidence="7">The sequence shown here is derived from an EMBL/GenBank/DDBJ whole genome shotgun (WGS) entry which is preliminary data.</text>
</comment>
<dbReference type="Pfam" id="PF25512">
    <property type="entry name" value="zf-CCCH_AtC3H23"/>
    <property type="match status" value="1"/>
</dbReference>
<dbReference type="PANTHER" id="PTHR14493">
    <property type="entry name" value="UNKEMPT FAMILY MEMBER"/>
    <property type="match status" value="1"/>
</dbReference>
<evidence type="ECO:0000256" key="5">
    <source>
        <dbReference type="PROSITE-ProRule" id="PRU00723"/>
    </source>
</evidence>
<keyword evidence="1 5" id="KW-0479">Metal-binding</keyword>
<evidence type="ECO:0000256" key="1">
    <source>
        <dbReference type="ARBA" id="ARBA00022723"/>
    </source>
</evidence>
<dbReference type="GO" id="GO:0003677">
    <property type="term" value="F:DNA binding"/>
    <property type="evidence" value="ECO:0007669"/>
    <property type="project" value="UniProtKB-KW"/>
</dbReference>
<keyword evidence="2 5" id="KW-0863">Zinc-finger</keyword>
<dbReference type="Proteomes" id="UP000607653">
    <property type="component" value="Unassembled WGS sequence"/>
</dbReference>
<organism evidence="7 8">
    <name type="scientific">Nelumbo nucifera</name>
    <name type="common">Sacred lotus</name>
    <dbReference type="NCBI Taxonomy" id="4432"/>
    <lineage>
        <taxon>Eukaryota</taxon>
        <taxon>Viridiplantae</taxon>
        <taxon>Streptophyta</taxon>
        <taxon>Embryophyta</taxon>
        <taxon>Tracheophyta</taxon>
        <taxon>Spermatophyta</taxon>
        <taxon>Magnoliopsida</taxon>
        <taxon>Proteales</taxon>
        <taxon>Nelumbonaceae</taxon>
        <taxon>Nelumbo</taxon>
    </lineage>
</organism>
<dbReference type="InterPro" id="IPR000571">
    <property type="entry name" value="Znf_CCCH"/>
</dbReference>
<keyword evidence="4" id="KW-0238">DNA-binding</keyword>
<evidence type="ECO:0000313" key="7">
    <source>
        <dbReference type="EMBL" id="DAD34390.1"/>
    </source>
</evidence>
<evidence type="ECO:0000256" key="2">
    <source>
        <dbReference type="ARBA" id="ARBA00022771"/>
    </source>
</evidence>
<dbReference type="PROSITE" id="PS50103">
    <property type="entry name" value="ZF_C3H1"/>
    <property type="match status" value="1"/>
</dbReference>
<evidence type="ECO:0000256" key="4">
    <source>
        <dbReference type="ARBA" id="ARBA00023125"/>
    </source>
</evidence>
<evidence type="ECO:0000313" key="8">
    <source>
        <dbReference type="Proteomes" id="UP000607653"/>
    </source>
</evidence>
<name>A0A822YP64_NELNU</name>
<dbReference type="InterPro" id="IPR057444">
    <property type="entry name" value="Znf-CCCH_AtC3H23-like"/>
</dbReference>
<accession>A0A822YP64</accession>
<dbReference type="PANTHER" id="PTHR14493:SF153">
    <property type="entry name" value="ZINC FINGER CCCH DOMAIN-CONTAINING PROTEIN 24"/>
    <property type="match status" value="1"/>
</dbReference>
<dbReference type="AlphaFoldDB" id="A0A822YP64"/>
<keyword evidence="3 5" id="KW-0862">Zinc</keyword>
<evidence type="ECO:0000256" key="3">
    <source>
        <dbReference type="ARBA" id="ARBA00022833"/>
    </source>
</evidence>
<proteinExistence type="predicted"/>
<keyword evidence="8" id="KW-1185">Reference proteome</keyword>
<dbReference type="GO" id="GO:0008270">
    <property type="term" value="F:zinc ion binding"/>
    <property type="evidence" value="ECO:0007669"/>
    <property type="project" value="UniProtKB-KW"/>
</dbReference>
<dbReference type="EMBL" id="DUZY01000004">
    <property type="protein sequence ID" value="DAD34390.1"/>
    <property type="molecule type" value="Genomic_DNA"/>
</dbReference>
<reference evidence="7 8" key="1">
    <citation type="journal article" date="2020" name="Mol. Biol. Evol.">
        <title>Distinct Expression and Methylation Patterns for Genes with Different Fates following a Single Whole-Genome Duplication in Flowering Plants.</title>
        <authorList>
            <person name="Shi T."/>
            <person name="Rahmani R.S."/>
            <person name="Gugger P.F."/>
            <person name="Wang M."/>
            <person name="Li H."/>
            <person name="Zhang Y."/>
            <person name="Li Z."/>
            <person name="Wang Q."/>
            <person name="Van de Peer Y."/>
            <person name="Marchal K."/>
            <person name="Chen J."/>
        </authorList>
    </citation>
    <scope>NUCLEOTIDE SEQUENCE [LARGE SCALE GENOMIC DNA]</scope>
    <source>
        <tissue evidence="7">Leaf</tissue>
    </source>
</reference>
<gene>
    <name evidence="7" type="ORF">HUJ06_005030</name>
</gene>